<protein>
    <submittedName>
        <fullName evidence="1">Holliday junction resolvase</fullName>
    </submittedName>
</protein>
<dbReference type="Proteomes" id="UP000231419">
    <property type="component" value="Segment"/>
</dbReference>
<evidence type="ECO:0000313" key="2">
    <source>
        <dbReference type="Proteomes" id="UP000231419"/>
    </source>
</evidence>
<name>A0A2D1A6N5_9CAUD</name>
<keyword evidence="2" id="KW-1185">Reference proteome</keyword>
<reference evidence="2" key="1">
    <citation type="submission" date="2017-08" db="EMBL/GenBank/DDBJ databases">
        <authorList>
            <person name="de Groot N.N."/>
        </authorList>
    </citation>
    <scope>NUCLEOTIDE SEQUENCE [LARGE SCALE GENOMIC DNA]</scope>
</reference>
<dbReference type="OrthoDB" id="17183at10239"/>
<sequence>MPDDKSEAYELSRLGAVPTKNSGRGAFNKGDGILYDSNDEKIFTVDVKEYTNSYALSIKNIAKVSTDAVKNGTEPLLHVVLGSEEPRLRWVAIPESMFLLLWEAYNK</sequence>
<proteinExistence type="predicted"/>
<organism evidence="1 2">
    <name type="scientific">Rhodococcus phage Trina</name>
    <dbReference type="NCBI Taxonomy" id="2027905"/>
    <lineage>
        <taxon>Viruses</taxon>
        <taxon>Duplodnaviria</taxon>
        <taxon>Heunggongvirae</taxon>
        <taxon>Uroviricota</taxon>
        <taxon>Caudoviricetes</taxon>
        <taxon>Trinavirus</taxon>
        <taxon>Trinavirus trina</taxon>
    </lineage>
</organism>
<dbReference type="EMBL" id="MF668286">
    <property type="protein sequence ID" value="ASZ74920.1"/>
    <property type="molecule type" value="Genomic_DNA"/>
</dbReference>
<gene>
    <name evidence="1" type="ORF">SEA_TRINA_106</name>
</gene>
<evidence type="ECO:0000313" key="1">
    <source>
        <dbReference type="EMBL" id="ASZ74920.1"/>
    </source>
</evidence>
<accession>A0A2D1A6N5</accession>